<evidence type="ECO:0000256" key="2">
    <source>
        <dbReference type="ARBA" id="ARBA00008038"/>
    </source>
</evidence>
<comment type="similarity">
    <text evidence="2">Belongs to the MotA family.</text>
</comment>
<dbReference type="RefSeq" id="WP_129403407.1">
    <property type="nucleotide sequence ID" value="NZ_SBKP01000003.1"/>
</dbReference>
<evidence type="ECO:0000256" key="3">
    <source>
        <dbReference type="ARBA" id="ARBA00022448"/>
    </source>
</evidence>
<keyword evidence="5 9" id="KW-0812">Transmembrane</keyword>
<accession>A0A4Q1KKG5</accession>
<keyword evidence="4" id="KW-1003">Cell membrane</keyword>
<dbReference type="GO" id="GO:0006935">
    <property type="term" value="P:chemotaxis"/>
    <property type="evidence" value="ECO:0007669"/>
    <property type="project" value="InterPro"/>
</dbReference>
<keyword evidence="6" id="KW-0283">Flagellar rotation</keyword>
<evidence type="ECO:0000256" key="4">
    <source>
        <dbReference type="ARBA" id="ARBA00022475"/>
    </source>
</evidence>
<evidence type="ECO:0000256" key="6">
    <source>
        <dbReference type="ARBA" id="ARBA00022779"/>
    </source>
</evidence>
<feature type="domain" description="MotA/TolQ/ExbB proton channel" evidence="10">
    <location>
        <begin position="82"/>
        <end position="192"/>
    </location>
</feature>
<name>A0A4Q1KKG5_9SPHN</name>
<feature type="transmembrane region" description="Helical" evidence="9">
    <location>
        <begin position="12"/>
        <end position="31"/>
    </location>
</feature>
<protein>
    <submittedName>
        <fullName evidence="11">Flagellar motor protein</fullName>
    </submittedName>
</protein>
<evidence type="ECO:0000256" key="5">
    <source>
        <dbReference type="ARBA" id="ARBA00022692"/>
    </source>
</evidence>
<evidence type="ECO:0000256" key="1">
    <source>
        <dbReference type="ARBA" id="ARBA00004651"/>
    </source>
</evidence>
<dbReference type="InterPro" id="IPR000540">
    <property type="entry name" value="Flag_MotA_CS"/>
</dbReference>
<proteinExistence type="inferred from homology"/>
<keyword evidence="12" id="KW-1185">Reference proteome</keyword>
<evidence type="ECO:0000313" key="12">
    <source>
        <dbReference type="Proteomes" id="UP000290958"/>
    </source>
</evidence>
<dbReference type="PROSITE" id="PS01307">
    <property type="entry name" value="MOTA"/>
    <property type="match status" value="1"/>
</dbReference>
<keyword evidence="8 9" id="KW-0472">Membrane</keyword>
<keyword evidence="11" id="KW-0966">Cell projection</keyword>
<dbReference type="EMBL" id="SBKP01000003">
    <property type="protein sequence ID" value="RXR29870.1"/>
    <property type="molecule type" value="Genomic_DNA"/>
</dbReference>
<dbReference type="GO" id="GO:0071978">
    <property type="term" value="P:bacterial-type flagellum-dependent swarming motility"/>
    <property type="evidence" value="ECO:0007669"/>
    <property type="project" value="InterPro"/>
</dbReference>
<evidence type="ECO:0000259" key="10">
    <source>
        <dbReference type="Pfam" id="PF01618"/>
    </source>
</evidence>
<dbReference type="Proteomes" id="UP000290958">
    <property type="component" value="Unassembled WGS sequence"/>
</dbReference>
<evidence type="ECO:0000256" key="7">
    <source>
        <dbReference type="ARBA" id="ARBA00022989"/>
    </source>
</evidence>
<dbReference type="GO" id="GO:0005886">
    <property type="term" value="C:plasma membrane"/>
    <property type="evidence" value="ECO:0007669"/>
    <property type="project" value="UniProtKB-SubCell"/>
</dbReference>
<dbReference type="PANTHER" id="PTHR30433:SF2">
    <property type="entry name" value="MOTILITY PROTEIN A"/>
    <property type="match status" value="1"/>
</dbReference>
<reference evidence="12" key="1">
    <citation type="submission" date="2019-01" db="EMBL/GenBank/DDBJ databases">
        <title>Cytophagaceae bacterium strain CAR-16.</title>
        <authorList>
            <person name="Chen W.-M."/>
        </authorList>
    </citation>
    <scope>NUCLEOTIDE SEQUENCE [LARGE SCALE GENOMIC DNA]</scope>
    <source>
        <strain evidence="12">CHR27</strain>
    </source>
</reference>
<feature type="transmembrane region" description="Helical" evidence="9">
    <location>
        <begin position="159"/>
        <end position="181"/>
    </location>
</feature>
<keyword evidence="11" id="KW-0282">Flagellum</keyword>
<dbReference type="Pfam" id="PF01618">
    <property type="entry name" value="MotA_ExbB"/>
    <property type="match status" value="1"/>
</dbReference>
<gene>
    <name evidence="11" type="ORF">EQG66_04845</name>
</gene>
<keyword evidence="3" id="KW-0813">Transport</keyword>
<dbReference type="OrthoDB" id="9806929at2"/>
<sequence length="222" mass="24365">MMQLLTHLLNPITLGIMLLGCALIALMQNGAKAFAHSFMALPALWRADPERDMLLARATMTRVDHVAQLRGLQCTDRVRAANPFLALAIRKLADTETVDRFEMWAEQALADRRSRHEAVHKFWLSVADVAPALGMAGTVIGLVGMFAGMDDPAKIGPAMALALLTTLYGVVLANLVAAPVATRLSDLSERELAWQTELCQRMLRVARRETAPVRRASIREVA</sequence>
<dbReference type="InterPro" id="IPR002898">
    <property type="entry name" value="MotA_ExbB_proton_chnl"/>
</dbReference>
<evidence type="ECO:0000256" key="8">
    <source>
        <dbReference type="ARBA" id="ARBA00023136"/>
    </source>
</evidence>
<keyword evidence="11" id="KW-0969">Cilium</keyword>
<dbReference type="InterPro" id="IPR047055">
    <property type="entry name" value="MotA-like"/>
</dbReference>
<dbReference type="PANTHER" id="PTHR30433">
    <property type="entry name" value="CHEMOTAXIS PROTEIN MOTA"/>
    <property type="match status" value="1"/>
</dbReference>
<evidence type="ECO:0000256" key="9">
    <source>
        <dbReference type="SAM" id="Phobius"/>
    </source>
</evidence>
<evidence type="ECO:0000313" key="11">
    <source>
        <dbReference type="EMBL" id="RXR29870.1"/>
    </source>
</evidence>
<comment type="subcellular location">
    <subcellularLocation>
        <location evidence="1">Cell membrane</location>
        <topology evidence="1">Multi-pass membrane protein</topology>
    </subcellularLocation>
</comment>
<feature type="transmembrane region" description="Helical" evidence="9">
    <location>
        <begin position="122"/>
        <end position="147"/>
    </location>
</feature>
<dbReference type="AlphaFoldDB" id="A0A4Q1KKG5"/>
<keyword evidence="7 9" id="KW-1133">Transmembrane helix</keyword>
<comment type="caution">
    <text evidence="11">The sequence shown here is derived from an EMBL/GenBank/DDBJ whole genome shotgun (WGS) entry which is preliminary data.</text>
</comment>
<organism evidence="11 12">
    <name type="scientific">Sphingobium fluviale</name>
    <dbReference type="NCBI Taxonomy" id="2506423"/>
    <lineage>
        <taxon>Bacteria</taxon>
        <taxon>Pseudomonadati</taxon>
        <taxon>Pseudomonadota</taxon>
        <taxon>Alphaproteobacteria</taxon>
        <taxon>Sphingomonadales</taxon>
        <taxon>Sphingomonadaceae</taxon>
        <taxon>Sphingobium</taxon>
    </lineage>
</organism>